<dbReference type="RefSeq" id="WP_002321314.1">
    <property type="nucleotide sequence ID" value="NZ_KI518323.1"/>
</dbReference>
<reference evidence="1 2" key="1">
    <citation type="submission" date="2013-09" db="EMBL/GenBank/DDBJ databases">
        <title>The Genome Sequence of Enterococcus faecium 10/96A.</title>
        <authorList>
            <consortium name="The Broad Institute Genome Sequencing Platform"/>
            <consortium name="The Broad Institute Genome Sequencing Center for Infectious Disease"/>
            <person name="Earl A.M."/>
            <person name="Gilmore M.S."/>
            <person name="Lebreton F."/>
            <person name="Courvalin P."/>
            <person name="Walker B."/>
            <person name="Young S.K."/>
            <person name="Zeng Q."/>
            <person name="Gargeya S."/>
            <person name="Fitzgerald M."/>
            <person name="Haas B."/>
            <person name="Abouelleil A."/>
            <person name="Alvarado L."/>
            <person name="Arachchi H.M."/>
            <person name="Berlin A.M."/>
            <person name="Chapman S.B."/>
            <person name="Dewar J."/>
            <person name="Goldberg J."/>
            <person name="Griggs A."/>
            <person name="Gujja S."/>
            <person name="Hansen M."/>
            <person name="Howarth C."/>
            <person name="Imamovic A."/>
            <person name="Larimer J."/>
            <person name="McCowan C."/>
            <person name="Murphy C."/>
            <person name="Neiman D."/>
            <person name="Pearson M."/>
            <person name="Priest M."/>
            <person name="Roberts A."/>
            <person name="Saif S."/>
            <person name="Shea T."/>
            <person name="Sisk P."/>
            <person name="Sykes S."/>
            <person name="Wortman J."/>
            <person name="Nusbaum C."/>
            <person name="Birren B."/>
        </authorList>
    </citation>
    <scope>NUCLEOTIDE SEQUENCE [LARGE SCALE GENOMIC DNA]</scope>
    <source>
        <strain evidence="1 2">10/96A</strain>
    </source>
</reference>
<evidence type="ECO:0000313" key="1">
    <source>
        <dbReference type="EMBL" id="ERT49854.1"/>
    </source>
</evidence>
<dbReference type="Pfam" id="PF08665">
    <property type="entry name" value="PglZ"/>
    <property type="match status" value="1"/>
</dbReference>
<proteinExistence type="predicted"/>
<dbReference type="Proteomes" id="UP000017126">
    <property type="component" value="Unassembled WGS sequence"/>
</dbReference>
<sequence length="840" mass="98980">MTDINTQQIEEKLNQRFPNYGCRKIIFWFDSNQDFLEEIDSLVIQNAKIYRLEKDAQFKTKRLLEYEDPETNYLIYAPFPRWDDKDEDNHLLSVLNYSEEFSADRLAIIMNELAIPLRFHQTVKQYRNFFNAKDRMRSFGEFSTHMTINKSETIELMIMAVLLKSKSIRLNDLLRVVLKSFTESRENPLRELDKYQLTAKFWEFIQMKFGFTDSQPTLEKLTMCLYLNYFYYQIDQEMPKKFKGFEILHLKANIITFMDQFMNDTRYMESFEQLSKKVYQAIDGDGLLDSIEIDDLIEADVFSEIHAKILMFYAERLKASDTTTKIAGQTIFDSLKQREKMHFASDYIYEYQLLKHAYYLVDKNRLCLPMNMDNLLTQYEKEMYWVDTHYRKFIWNSDHIEEKQKYGQLYRLVEANYSKFLDQSGQIWNQTFEFKNRPSIRKFYNQAVMKRSVKTVVIISDAFRYELGMNLERKLVREKKYSTNMASFLSVLPSVTEFGKAALLPNNQLTYNEGTEVLIDGKKTNGLSNRNAILQQRDANAVALNYDDVVKMNKAEVREVFNGKSVIYIYHDQVDRTGDHSNENRVFEACDLAISEISRLINRLHNDGSIYRFIVTADHGFIYKRSHVEEVDKIENPSRNEKDRVERRFILSEEEYEIIGTKNYSLGDSLGNDDTRNICVPITSSIFKKAGGGQSYVHGGSSIQEMLVPVLEITVAKGSNAKEPVAIELMTSNRRITGLSTTLEFYQKNAISDVYDPASFWLYFEDEYGERISNEEIYVADSKTEDANQRFTKFVFEFVNRRYTVEDTYYLVIKNQKNDLTERIKFIIDNPFAESFDFDI</sequence>
<dbReference type="InterPro" id="IPR014060">
    <property type="entry name" value="PglZ"/>
</dbReference>
<accession>A0AAV3L0F1</accession>
<protein>
    <submittedName>
        <fullName evidence="1">TIGR02687 family protein</fullName>
    </submittedName>
</protein>
<dbReference type="EMBL" id="AXOL01000060">
    <property type="protein sequence ID" value="ERT49854.1"/>
    <property type="molecule type" value="Genomic_DNA"/>
</dbReference>
<dbReference type="AlphaFoldDB" id="A0AAV3L0F1"/>
<evidence type="ECO:0000313" key="2">
    <source>
        <dbReference type="Proteomes" id="UP000017126"/>
    </source>
</evidence>
<name>A0AAV3L0F1_ENTFC</name>
<organism evidence="1 2">
    <name type="scientific">Enterococcus faecium 10/96A</name>
    <dbReference type="NCBI Taxonomy" id="1391465"/>
    <lineage>
        <taxon>Bacteria</taxon>
        <taxon>Bacillati</taxon>
        <taxon>Bacillota</taxon>
        <taxon>Bacilli</taxon>
        <taxon>Lactobacillales</taxon>
        <taxon>Enterococcaceae</taxon>
        <taxon>Enterococcus</taxon>
    </lineage>
</organism>
<gene>
    <name evidence="1" type="ORF">O991_02206</name>
</gene>
<comment type="caution">
    <text evidence="1">The sequence shown here is derived from an EMBL/GenBank/DDBJ whole genome shotgun (WGS) entry which is preliminary data.</text>
</comment>
<dbReference type="NCBIfam" id="TIGR02687">
    <property type="entry name" value="BREX-1 system phosphatase PglZ type A"/>
    <property type="match status" value="1"/>
</dbReference>